<dbReference type="Proteomes" id="UP000593910">
    <property type="component" value="Chromosome"/>
</dbReference>
<keyword evidence="4" id="KW-1185">Reference proteome</keyword>
<dbReference type="AlphaFoldDB" id="A0A7M1AT79"/>
<evidence type="ECO:0000256" key="2">
    <source>
        <dbReference type="SAM" id="MobiDB-lite"/>
    </source>
</evidence>
<name>A0A7M1AT79_9BACT</name>
<feature type="region of interest" description="Disordered" evidence="2">
    <location>
        <begin position="53"/>
        <end position="76"/>
    </location>
</feature>
<sequence>MRLTLDEYAKHFKMSKEMINSKLRAKKLNYIIENGVTYIIVTRSSLEPQKREAIHQEKKEQQVQQKKQAQINNAPTPAKAKTTVSMVISLYQKENQQLKDKIAYLEAKIDKLIDDKEQMLRDEMSKIEQVYSKKDEQLKNILELINTKLTIERENETIHEIETIKPIDKKKETKIVELKEYLKNLDIEPQQRKIIKKRFLSAYGSDIRIIKQNGKIYLDFSKYDYSDLLN</sequence>
<dbReference type="RefSeq" id="WP_193114050.1">
    <property type="nucleotide sequence ID" value="NZ_CP041165.1"/>
</dbReference>
<keyword evidence="1" id="KW-0175">Coiled coil</keyword>
<gene>
    <name evidence="3" type="ORF">FJR03_02270</name>
</gene>
<evidence type="ECO:0000313" key="3">
    <source>
        <dbReference type="EMBL" id="QOP40629.1"/>
    </source>
</evidence>
<proteinExistence type="predicted"/>
<dbReference type="EMBL" id="CP041165">
    <property type="protein sequence ID" value="QOP40629.1"/>
    <property type="molecule type" value="Genomic_DNA"/>
</dbReference>
<evidence type="ECO:0000313" key="4">
    <source>
        <dbReference type="Proteomes" id="UP000593910"/>
    </source>
</evidence>
<evidence type="ECO:0000256" key="1">
    <source>
        <dbReference type="SAM" id="Coils"/>
    </source>
</evidence>
<dbReference type="KEGG" id="smax:FJR03_02270"/>
<accession>A0A7M1AT79</accession>
<feature type="coiled-coil region" evidence="1">
    <location>
        <begin position="88"/>
        <end position="122"/>
    </location>
</feature>
<protein>
    <submittedName>
        <fullName evidence="3">Uncharacterized protein</fullName>
    </submittedName>
</protein>
<reference evidence="3 4" key="1">
    <citation type="submission" date="2019-06" db="EMBL/GenBank/DDBJ databases">
        <title>Sulfurimonas gotlandica sp. nov., a chemoautotrophic and psychrotolerant epsilonproteobacterium isolated from a pelagic redoxcline, and an emended description of the genus Sulfurimonas.</title>
        <authorList>
            <person name="Wang S."/>
            <person name="Jiang L."/>
            <person name="Shao Z."/>
        </authorList>
    </citation>
    <scope>NUCLEOTIDE SEQUENCE [LARGE SCALE GENOMIC DNA]</scope>
    <source>
        <strain evidence="3 4">B2</strain>
    </source>
</reference>
<organism evidence="3 4">
    <name type="scientific">Sulfurimonas marina</name>
    <dbReference type="NCBI Taxonomy" id="2590551"/>
    <lineage>
        <taxon>Bacteria</taxon>
        <taxon>Pseudomonadati</taxon>
        <taxon>Campylobacterota</taxon>
        <taxon>Epsilonproteobacteria</taxon>
        <taxon>Campylobacterales</taxon>
        <taxon>Sulfurimonadaceae</taxon>
        <taxon>Sulfurimonas</taxon>
    </lineage>
</organism>